<name>A0A2U3RK82_ORITS</name>
<reference evidence="3" key="1">
    <citation type="submission" date="2018-03" db="EMBL/GenBank/DDBJ databases">
        <authorList>
            <person name="Batty M. E."/>
            <person name="Batty M E."/>
        </authorList>
    </citation>
    <scope>NUCLEOTIDE SEQUENCE [LARGE SCALE GENOMIC DNA]</scope>
</reference>
<dbReference type="InterPro" id="IPR011010">
    <property type="entry name" value="DNA_brk_join_enz"/>
</dbReference>
<dbReference type="InterPro" id="IPR013762">
    <property type="entry name" value="Integrase-like_cat_sf"/>
</dbReference>
<dbReference type="SUPFAM" id="SSF56349">
    <property type="entry name" value="DNA breaking-rejoining enzymes"/>
    <property type="match status" value="1"/>
</dbReference>
<dbReference type="EMBL" id="LS398550">
    <property type="protein sequence ID" value="SPR13528.1"/>
    <property type="molecule type" value="Genomic_DNA"/>
</dbReference>
<dbReference type="GO" id="GO:0006310">
    <property type="term" value="P:DNA recombination"/>
    <property type="evidence" value="ECO:0007669"/>
    <property type="project" value="UniProtKB-KW"/>
</dbReference>
<organism evidence="2 3">
    <name type="scientific">Orientia tsutsugamushi</name>
    <name type="common">Rickettsia tsutsugamushi</name>
    <dbReference type="NCBI Taxonomy" id="784"/>
    <lineage>
        <taxon>Bacteria</taxon>
        <taxon>Pseudomonadati</taxon>
        <taxon>Pseudomonadota</taxon>
        <taxon>Alphaproteobacteria</taxon>
        <taxon>Rickettsiales</taxon>
        <taxon>Rickettsiaceae</taxon>
        <taxon>Rickettsieae</taxon>
        <taxon>Orientia</taxon>
    </lineage>
</organism>
<dbReference type="GO" id="GO:0015074">
    <property type="term" value="P:DNA integration"/>
    <property type="evidence" value="ECO:0007669"/>
    <property type="project" value="InterPro"/>
</dbReference>
<dbReference type="Gene3D" id="1.10.443.10">
    <property type="entry name" value="Intergrase catalytic core"/>
    <property type="match status" value="1"/>
</dbReference>
<dbReference type="AlphaFoldDB" id="A0A2U3RK82"/>
<dbReference type="GO" id="GO:0003677">
    <property type="term" value="F:DNA binding"/>
    <property type="evidence" value="ECO:0007669"/>
    <property type="project" value="InterPro"/>
</dbReference>
<evidence type="ECO:0000313" key="2">
    <source>
        <dbReference type="EMBL" id="SPR13528.1"/>
    </source>
</evidence>
<dbReference type="RefSeq" id="WP_109456052.1">
    <property type="nucleotide sequence ID" value="NZ_LS398550.1"/>
</dbReference>
<accession>A0A2U3RK82</accession>
<evidence type="ECO:0000313" key="3">
    <source>
        <dbReference type="Proteomes" id="UP000244992"/>
    </source>
</evidence>
<protein>
    <submittedName>
        <fullName evidence="2">Integrase</fullName>
    </submittedName>
</protein>
<sequence>MKLNPIFNKAIEWGLIEKNPVCGIKRHKEESRSRYVTSEEMGRVMKVLAEKENSKLTEEQKQSKISEKLFLFTALFTAARSGNILGMRWDEISLSEKYCVYQKLRVKMVKLYI</sequence>
<gene>
    <name evidence="2" type="ORF">KATO_02373</name>
</gene>
<dbReference type="Proteomes" id="UP000244992">
    <property type="component" value="Chromosome I"/>
</dbReference>
<evidence type="ECO:0000256" key="1">
    <source>
        <dbReference type="ARBA" id="ARBA00023172"/>
    </source>
</evidence>
<proteinExistence type="predicted"/>
<keyword evidence="1" id="KW-0233">DNA recombination</keyword>